<dbReference type="InterPro" id="IPR052936">
    <property type="entry name" value="Jasmonate_Hydroxylase-like"/>
</dbReference>
<dbReference type="AlphaFoldDB" id="A0A3N3ZSB6"/>
<reference evidence="2 3" key="1">
    <citation type="submission" date="2018-10" db="EMBL/GenBank/DDBJ databases">
        <title>Kocuria sp. M5W7-7, whole genome shotgun sequence.</title>
        <authorList>
            <person name="Tuo L."/>
        </authorList>
    </citation>
    <scope>NUCLEOTIDE SEQUENCE [LARGE SCALE GENOMIC DNA]</scope>
    <source>
        <strain evidence="2 3">M5W7-7</strain>
    </source>
</reference>
<keyword evidence="2" id="KW-0560">Oxidoreductase</keyword>
<comment type="caution">
    <text evidence="2">The sequence shown here is derived from an EMBL/GenBank/DDBJ whole genome shotgun (WGS) entry which is preliminary data.</text>
</comment>
<dbReference type="InterPro" id="IPR011008">
    <property type="entry name" value="Dimeric_a/b-barrel"/>
</dbReference>
<dbReference type="OrthoDB" id="9797060at2"/>
<dbReference type="Gene3D" id="3.30.70.100">
    <property type="match status" value="1"/>
</dbReference>
<dbReference type="SUPFAM" id="SSF54909">
    <property type="entry name" value="Dimeric alpha+beta barrel"/>
    <property type="match status" value="1"/>
</dbReference>
<keyword evidence="3" id="KW-1185">Reference proteome</keyword>
<name>A0A3N3ZSB6_9MICC</name>
<evidence type="ECO:0000259" key="1">
    <source>
        <dbReference type="Pfam" id="PF03992"/>
    </source>
</evidence>
<protein>
    <submittedName>
        <fullName evidence="2">Antibiotic biosynthesis monooxygenase</fullName>
    </submittedName>
</protein>
<keyword evidence="2" id="KW-0503">Monooxygenase</keyword>
<accession>A0A3N3ZSB6</accession>
<feature type="domain" description="ABM" evidence="1">
    <location>
        <begin position="9"/>
        <end position="81"/>
    </location>
</feature>
<gene>
    <name evidence="2" type="ORF">EDL96_03445</name>
</gene>
<dbReference type="RefSeq" id="WP_123824424.1">
    <property type="nucleotide sequence ID" value="NZ_RKMF01000003.1"/>
</dbReference>
<sequence length="110" mass="12220">MSLTDFHPPYTAVIFTSTLAGNAPGYEEMAARMEMLVVDQPGYLGHESARTPGGLGITVSYWRTAQDAQAWKGNHEHLLAQSAGSRTWYSDYSVRIAVVERQYDRSTSPH</sequence>
<proteinExistence type="predicted"/>
<dbReference type="GO" id="GO:0004497">
    <property type="term" value="F:monooxygenase activity"/>
    <property type="evidence" value="ECO:0007669"/>
    <property type="project" value="UniProtKB-KW"/>
</dbReference>
<dbReference type="EMBL" id="RKMF01000003">
    <property type="protein sequence ID" value="ROZ64324.1"/>
    <property type="molecule type" value="Genomic_DNA"/>
</dbReference>
<dbReference type="Pfam" id="PF03992">
    <property type="entry name" value="ABM"/>
    <property type="match status" value="1"/>
</dbReference>
<organism evidence="2 3">
    <name type="scientific">Kocuria soli</name>
    <dbReference type="NCBI Taxonomy" id="2485125"/>
    <lineage>
        <taxon>Bacteria</taxon>
        <taxon>Bacillati</taxon>
        <taxon>Actinomycetota</taxon>
        <taxon>Actinomycetes</taxon>
        <taxon>Micrococcales</taxon>
        <taxon>Micrococcaceae</taxon>
        <taxon>Kocuria</taxon>
    </lineage>
</organism>
<evidence type="ECO:0000313" key="3">
    <source>
        <dbReference type="Proteomes" id="UP000270616"/>
    </source>
</evidence>
<dbReference type="PANTHER" id="PTHR37811:SF2">
    <property type="entry name" value="ABM DOMAIN-CONTAINING PROTEIN"/>
    <property type="match status" value="1"/>
</dbReference>
<dbReference type="Proteomes" id="UP000270616">
    <property type="component" value="Unassembled WGS sequence"/>
</dbReference>
<dbReference type="PANTHER" id="PTHR37811">
    <property type="entry name" value="BLL5343 PROTEIN"/>
    <property type="match status" value="1"/>
</dbReference>
<dbReference type="InterPro" id="IPR007138">
    <property type="entry name" value="ABM_dom"/>
</dbReference>
<evidence type="ECO:0000313" key="2">
    <source>
        <dbReference type="EMBL" id="ROZ64324.1"/>
    </source>
</evidence>